<gene>
    <name evidence="1" type="ORF">J2S37_002582</name>
</gene>
<organism evidence="1 2">
    <name type="scientific">Corynebacterium felinum</name>
    <dbReference type="NCBI Taxonomy" id="131318"/>
    <lineage>
        <taxon>Bacteria</taxon>
        <taxon>Bacillati</taxon>
        <taxon>Actinomycetota</taxon>
        <taxon>Actinomycetes</taxon>
        <taxon>Mycobacteriales</taxon>
        <taxon>Corynebacteriaceae</taxon>
        <taxon>Corynebacterium</taxon>
    </lineage>
</organism>
<proteinExistence type="predicted"/>
<keyword evidence="2" id="KW-1185">Reference proteome</keyword>
<dbReference type="RefSeq" id="WP_277103500.1">
    <property type="nucleotide sequence ID" value="NZ_BAAAJS010000069.1"/>
</dbReference>
<evidence type="ECO:0000313" key="2">
    <source>
        <dbReference type="Proteomes" id="UP001183619"/>
    </source>
</evidence>
<accession>A0ABU2BF95</accession>
<sequence length="1151" mass="124307">MSGSVHPIADPTDSLLGWASQYDLGLQQKLEPLTIVAQLDISTDEMEKVEKFYGIFLARQIKAGSTLAALLSISPAMALVTLVHRAKKLVEAHNFAAEYIGGLGLDSNSELVEELEEILDDELLTMLGNQGLLTFDTDPVHALCWHAGVINNEVPALLEALDSAEDPTQAVLPTYFAGLSAAAPERAGEIFDAVLALRTFALSHPNSWSDRSRKQVLPALSPHIDESFVAELRERPVGTPDREAAVGVAHREMRPRIVIDPRRRKVCLRLPEQRVPARGEITWRVSVEGSTTVYRTGRAFGDVTGFSEPLDITLAHPVREVTVEDLANGITWDVPVVNADDPLLLFNKRGGSVTTKRSLHHQRLRALMPSENKLVDVVSGADIHPSSSFAIDGWAGWICHNVELAGVDSVDAVAPGEHPDIQRARSVDPRQRVMFCTPGAPIADVTTMTGLAVHAESLQAEFPPTASGRTEMWHLSISSFGGAGTAGEEITQPEPLEVPAEGGVFEVFDPELYDAPWVGEYLVRLRGPRNESFRHEFAIVEGMRAVTTFVGMCGSFRIPAGGGLSESTLIVKPSAKPFDVEPKNPQVFALDAGADFVVSTEEGDALPLRFTPKRLNFELPLNTEPAMWRASRMTIHPRHVDMDGQIRVRGAGVMGDPKISVINHHGQPVKTTTLVSPDQGLTYVAPMSKIVSTTNTLPKGRVNLEWTDPATDKRISVVLADVETTEPATVELVDYNIVVGSDDPHLGVWIWPATAPWEPADTFVVVPDSEGAGIGRVTLPEEFRDAGNLIVQVHTRDRFTAVHTPVAPGPEATVVQQPGFFGEADGALGTLSAFMSGISDEVPTDASVMPVLWDMLAAGGRREEARAAVRAVFNANPNQALRGLSNSLVKAEQQPGRFIETGLVRCLFDAAVDEDESYHRAAWIGTLELMGALNLLYGQEGISAADRPAAKEIYQALKNLAGENVLASLKSARDHTLDSACIDRSTVMIAGLDPAQQKAILNTLFAEAQIVPGAVMDDGSRLLAVFETFKKRKKLNEMLAKEQLIASAVTLLRTLRSTNKALYALARIRFDKLDGVDTNAKDNMWALAPVVSLVLALAARMSAHGLISSNKTLDQATTGWAKLADIVPDLVTSDLVAAEAIVLAIAKPGIA</sequence>
<evidence type="ECO:0000313" key="1">
    <source>
        <dbReference type="EMBL" id="MDR7356044.1"/>
    </source>
</evidence>
<comment type="caution">
    <text evidence="1">The sequence shown here is derived from an EMBL/GenBank/DDBJ whole genome shotgun (WGS) entry which is preliminary data.</text>
</comment>
<dbReference type="Proteomes" id="UP001183619">
    <property type="component" value="Unassembled WGS sequence"/>
</dbReference>
<protein>
    <submittedName>
        <fullName evidence="1">Uncharacterized protein</fullName>
    </submittedName>
</protein>
<dbReference type="EMBL" id="JAVDYF010000001">
    <property type="protein sequence ID" value="MDR7356044.1"/>
    <property type="molecule type" value="Genomic_DNA"/>
</dbReference>
<name>A0ABU2BF95_9CORY</name>
<reference evidence="1 2" key="1">
    <citation type="submission" date="2023-07" db="EMBL/GenBank/DDBJ databases">
        <title>Sequencing the genomes of 1000 actinobacteria strains.</title>
        <authorList>
            <person name="Klenk H.-P."/>
        </authorList>
    </citation>
    <scope>NUCLEOTIDE SEQUENCE [LARGE SCALE GENOMIC DNA]</scope>
    <source>
        <strain evidence="1 2">DSM 44508</strain>
    </source>
</reference>